<comment type="similarity">
    <text evidence="1 2">Belongs to the phD/YefM antitoxin family.</text>
</comment>
<protein>
    <recommendedName>
        <fullName evidence="2">Antitoxin</fullName>
    </recommendedName>
</protein>
<dbReference type="Gene3D" id="3.40.1620.10">
    <property type="entry name" value="YefM-like domain"/>
    <property type="match status" value="1"/>
</dbReference>
<dbReference type="InterPro" id="IPR036165">
    <property type="entry name" value="YefM-like_sf"/>
</dbReference>
<proteinExistence type="inferred from homology"/>
<dbReference type="SUPFAM" id="SSF143120">
    <property type="entry name" value="YefM-like"/>
    <property type="match status" value="1"/>
</dbReference>
<comment type="function">
    <text evidence="2">Antitoxin component of a type II toxin-antitoxin (TA) system.</text>
</comment>
<dbReference type="EMBL" id="DYZL01000112">
    <property type="protein sequence ID" value="HJH43228.1"/>
    <property type="molecule type" value="Genomic_DNA"/>
</dbReference>
<name>A0A9D2VKE3_9ACTN</name>
<gene>
    <name evidence="3" type="ORF">K8V16_05470</name>
</gene>
<dbReference type="InterPro" id="IPR006442">
    <property type="entry name" value="Antitoxin_Phd/YefM"/>
</dbReference>
<comment type="caution">
    <text evidence="3">The sequence shown here is derived from an EMBL/GenBank/DDBJ whole genome shotgun (WGS) entry which is preliminary data.</text>
</comment>
<evidence type="ECO:0000313" key="4">
    <source>
        <dbReference type="Proteomes" id="UP000789325"/>
    </source>
</evidence>
<evidence type="ECO:0000256" key="2">
    <source>
        <dbReference type="RuleBase" id="RU362080"/>
    </source>
</evidence>
<dbReference type="NCBIfam" id="TIGR01552">
    <property type="entry name" value="phd_fam"/>
    <property type="match status" value="1"/>
</dbReference>
<dbReference type="Proteomes" id="UP000789325">
    <property type="component" value="Unassembled WGS sequence"/>
</dbReference>
<organism evidence="3 4">
    <name type="scientific">Rubneribacter badeniensis</name>
    <dbReference type="NCBI Taxonomy" id="2070688"/>
    <lineage>
        <taxon>Bacteria</taxon>
        <taxon>Bacillati</taxon>
        <taxon>Actinomycetota</taxon>
        <taxon>Coriobacteriia</taxon>
        <taxon>Eggerthellales</taxon>
        <taxon>Eggerthellaceae</taxon>
        <taxon>Rubneribacter</taxon>
    </lineage>
</organism>
<dbReference type="AlphaFoldDB" id="A0A9D2VKE3"/>
<dbReference type="Pfam" id="PF02604">
    <property type="entry name" value="PhdYeFM_antitox"/>
    <property type="match status" value="1"/>
</dbReference>
<accession>A0A9D2VKE3</accession>
<reference evidence="3" key="1">
    <citation type="journal article" date="2021" name="PeerJ">
        <title>Extensive microbial diversity within the chicken gut microbiome revealed by metagenomics and culture.</title>
        <authorList>
            <person name="Gilroy R."/>
            <person name="Ravi A."/>
            <person name="Getino M."/>
            <person name="Pursley I."/>
            <person name="Horton D.L."/>
            <person name="Alikhan N.F."/>
            <person name="Baker D."/>
            <person name="Gharbi K."/>
            <person name="Hall N."/>
            <person name="Watson M."/>
            <person name="Adriaenssens E.M."/>
            <person name="Foster-Nyarko E."/>
            <person name="Jarju S."/>
            <person name="Secka A."/>
            <person name="Antonio M."/>
            <person name="Oren A."/>
            <person name="Chaudhuri R.R."/>
            <person name="La Ragione R."/>
            <person name="Hildebrand F."/>
            <person name="Pallen M.J."/>
        </authorList>
    </citation>
    <scope>NUCLEOTIDE SEQUENCE</scope>
    <source>
        <strain evidence="3">USAMLcec12-2067</strain>
    </source>
</reference>
<evidence type="ECO:0000313" key="3">
    <source>
        <dbReference type="EMBL" id="HJH43228.1"/>
    </source>
</evidence>
<evidence type="ECO:0000256" key="1">
    <source>
        <dbReference type="ARBA" id="ARBA00009981"/>
    </source>
</evidence>
<reference evidence="3" key="2">
    <citation type="submission" date="2021-09" db="EMBL/GenBank/DDBJ databases">
        <authorList>
            <person name="Gilroy R."/>
        </authorList>
    </citation>
    <scope>NUCLEOTIDE SEQUENCE</scope>
    <source>
        <strain evidence="3">USAMLcec12-2067</strain>
    </source>
</reference>
<sequence length="102" mass="11476">MSYAAALPSIRPISDLRTKLPEIEAVARETGEPVVMTKNGVPSLVIMDSGAYEERLVRERAVRKLREAEIEARYVSETVPYDQVKRRVDAIIEAAERAHALR</sequence>